<dbReference type="InterPro" id="IPR040552">
    <property type="entry name" value="DNMT3_ADD_GATA1-like"/>
</dbReference>
<dbReference type="InterPro" id="IPR001715">
    <property type="entry name" value="CH_dom"/>
</dbReference>
<evidence type="ECO:0000256" key="7">
    <source>
        <dbReference type="ARBA" id="ARBA00022723"/>
    </source>
</evidence>
<dbReference type="GO" id="GO:0003677">
    <property type="term" value="F:DNA binding"/>
    <property type="evidence" value="ECO:0007669"/>
    <property type="project" value="UniProtKB-KW"/>
</dbReference>
<evidence type="ECO:0000256" key="11">
    <source>
        <dbReference type="ARBA" id="ARBA00023242"/>
    </source>
</evidence>
<dbReference type="Pfam" id="PF21255">
    <property type="entry name" value="DNMT3_ADD_GATA1-like"/>
    <property type="match status" value="1"/>
</dbReference>
<feature type="compositionally biased region" description="Basic and acidic residues" evidence="13">
    <location>
        <begin position="1064"/>
        <end position="1074"/>
    </location>
</feature>
<keyword evidence="7" id="KW-0479">Metal-binding</keyword>
<dbReference type="InterPro" id="IPR050390">
    <property type="entry name" value="C5-Methyltransferase"/>
</dbReference>
<dbReference type="InterPro" id="IPR018117">
    <property type="entry name" value="C5_DNA_meth_AS"/>
</dbReference>
<feature type="compositionally biased region" description="Low complexity" evidence="13">
    <location>
        <begin position="1580"/>
        <end position="1595"/>
    </location>
</feature>
<dbReference type="SUPFAM" id="SSF47576">
    <property type="entry name" value="Calponin-homology domain, CH-domain"/>
    <property type="match status" value="1"/>
</dbReference>
<feature type="compositionally biased region" description="Basic residues" evidence="13">
    <location>
        <begin position="979"/>
        <end position="991"/>
    </location>
</feature>
<evidence type="ECO:0000256" key="6">
    <source>
        <dbReference type="ARBA" id="ARBA00022691"/>
    </source>
</evidence>
<dbReference type="InterPro" id="IPR029063">
    <property type="entry name" value="SAM-dependent_MTases_sf"/>
</dbReference>
<reference evidence="17" key="1">
    <citation type="submission" date="2021-04" db="EMBL/GenBank/DDBJ databases">
        <authorList>
            <consortium name="Wellcome Sanger Institute Data Sharing"/>
        </authorList>
    </citation>
    <scope>NUCLEOTIDE SEQUENCE [LARGE SCALE GENOMIC DNA]</scope>
</reference>
<evidence type="ECO:0000259" key="15">
    <source>
        <dbReference type="PROSITE" id="PS50812"/>
    </source>
</evidence>
<dbReference type="GO" id="GO:0000122">
    <property type="term" value="P:negative regulation of transcription by RNA polymerase II"/>
    <property type="evidence" value="ECO:0007669"/>
    <property type="project" value="TreeGrafter"/>
</dbReference>
<dbReference type="InterPro" id="IPR049554">
    <property type="entry name" value="DNMT3_ADD_PHD"/>
</dbReference>
<dbReference type="PANTHER" id="PTHR23068:SF53">
    <property type="entry name" value="DNA (CYTOSINE-5-)-METHYLTRANSFERASE"/>
    <property type="match status" value="1"/>
</dbReference>
<dbReference type="PROSITE" id="PS50812">
    <property type="entry name" value="PWWP"/>
    <property type="match status" value="1"/>
</dbReference>
<keyword evidence="11" id="KW-0539">Nucleus</keyword>
<dbReference type="GO" id="GO:0051718">
    <property type="term" value="F:DNA (cytosine-5-)-methyltransferase activity, acting on CpG substrates"/>
    <property type="evidence" value="ECO:0007669"/>
    <property type="project" value="TreeGrafter"/>
</dbReference>
<organism evidence="17 18">
    <name type="scientific">Anabas testudineus</name>
    <name type="common">Climbing perch</name>
    <name type="synonym">Anthias testudineus</name>
    <dbReference type="NCBI Taxonomy" id="64144"/>
    <lineage>
        <taxon>Eukaryota</taxon>
        <taxon>Metazoa</taxon>
        <taxon>Chordata</taxon>
        <taxon>Craniata</taxon>
        <taxon>Vertebrata</taxon>
        <taxon>Euteleostomi</taxon>
        <taxon>Actinopterygii</taxon>
        <taxon>Neopterygii</taxon>
        <taxon>Teleostei</taxon>
        <taxon>Neoteleostei</taxon>
        <taxon>Acanthomorphata</taxon>
        <taxon>Anabantaria</taxon>
        <taxon>Anabantiformes</taxon>
        <taxon>Anabantoidei</taxon>
        <taxon>Anabantidae</taxon>
        <taxon>Anabas</taxon>
    </lineage>
</organism>
<dbReference type="Gene3D" id="1.10.720.50">
    <property type="entry name" value="PWWP, helical domain"/>
    <property type="match status" value="1"/>
</dbReference>
<dbReference type="RefSeq" id="XP_026222632.1">
    <property type="nucleotide sequence ID" value="XM_026366847.1"/>
</dbReference>
<keyword evidence="3" id="KW-0678">Repressor</keyword>
<feature type="region of interest" description="Disordered" evidence="13">
    <location>
        <begin position="1580"/>
        <end position="1601"/>
    </location>
</feature>
<dbReference type="Pfam" id="PF00145">
    <property type="entry name" value="DNA_methylase"/>
    <property type="match status" value="1"/>
</dbReference>
<dbReference type="GO" id="GO:0005634">
    <property type="term" value="C:nucleus"/>
    <property type="evidence" value="ECO:0007669"/>
    <property type="project" value="UniProtKB-SubCell"/>
</dbReference>
<keyword evidence="4 12" id="KW-0489">Methyltransferase</keyword>
<feature type="region of interest" description="Disordered" evidence="13">
    <location>
        <begin position="1051"/>
        <end position="1084"/>
    </location>
</feature>
<accession>A0A7N6AV50</accession>
<evidence type="ECO:0000256" key="4">
    <source>
        <dbReference type="ARBA" id="ARBA00022603"/>
    </source>
</evidence>
<feature type="domain" description="PWWP" evidence="15">
    <location>
        <begin position="846"/>
        <end position="901"/>
    </location>
</feature>
<evidence type="ECO:0000256" key="2">
    <source>
        <dbReference type="ARBA" id="ARBA00011975"/>
    </source>
</evidence>
<keyword evidence="6 12" id="KW-0949">S-adenosyl-L-methionine</keyword>
<evidence type="ECO:0000256" key="5">
    <source>
        <dbReference type="ARBA" id="ARBA00022679"/>
    </source>
</evidence>
<keyword evidence="9" id="KW-0862">Zinc</keyword>
<dbReference type="InterPro" id="IPR000313">
    <property type="entry name" value="PWWP_dom"/>
</dbReference>
<dbReference type="InterPro" id="IPR001525">
    <property type="entry name" value="C5_MeTfrase"/>
</dbReference>
<evidence type="ECO:0000256" key="13">
    <source>
        <dbReference type="SAM" id="MobiDB-lite"/>
    </source>
</evidence>
<dbReference type="InterPro" id="IPR036872">
    <property type="entry name" value="CH_dom_sf"/>
</dbReference>
<dbReference type="Gene3D" id="1.10.418.10">
    <property type="entry name" value="Calponin-like domain"/>
    <property type="match status" value="1"/>
</dbReference>
<protein>
    <recommendedName>
        <fullName evidence="2">DNA (cytosine-5-)-methyltransferase</fullName>
        <ecNumber evidence="2">2.1.1.37</ecNumber>
    </recommendedName>
</protein>
<dbReference type="PROSITE" id="PS51533">
    <property type="entry name" value="ADD"/>
    <property type="match status" value="1"/>
</dbReference>
<dbReference type="GeneID" id="113166723"/>
<sequence>MAVNVTLNTRYSYNQYELLTWLNETLQTCFTEVEQLCTGAAYCQLMHLLFPASLDLSMVRFQSNNIVDSIHNYSLLQAAFKNVGVVRYIPIEPLTKKDCVVSLTFLQWFKAFFAENESDREYHALEARGGQSLVPADSGGNYDLSSQIPHQKEETLEKLEDLNGRADVIIISDDENDVVAVMVEQNVDKMETTMKDNCAQSEEIKILEEAIAVDSGSQGSVLYSNDTLLGFIRRYCSDSVDTNSATILSPNHPEDIIQACSHTPYCLYLYMGVELGGGQSTSVILVGYLDHSSGVSVVRLLHTLQMSVDTIDPQTSADMNNDTITVTHRAHSDALCMIEQLKKIGLALSNLAVFYCNAPHPGGSQVFVSQLQAFSPMLVSLCGLPGMAERACRSGLLSSFSCVVDLVRDIHHHCSTCPFVNDSLKEVFADQESYSQSLLASEQCLFIIRSVKNMVSSWSDLVNYFKSLSEAEDVDRIRTQLMDFKVKLQFLFLFHTLEPLQALQELQQYGPANVAMELQLTSRLICSYAFSILRPSVAERFLSRRDPHLLHNEKDLLPTTEVNVGSRAKDFLQSTTVMNLGEKERRNFLKAAVTFYKASLESLVQSIPEQLGDMALRNIGTLLEHPENINENNASRQMMAELGVQLGLCNAGSPETFQLVNGYFSFIKTLEDEQKLHDLRPDYTLQRLLQILLAFPSSLCRMQVFAKVVHNIKALPAIKETPRTTSQPNRWARSPRIHRRKIPVQRGYRHKKREDSGDSSSEDSGSDILHIPSKHCVTVEDSDYTDNSSDVVDVTEESSSPGTITLRKTTSRGSSPTETIFVVGSDDNNVVLTRAPPKSAGLLGVKGDLVWVKLEGFSSWPAIIISCSEDNLLPGKRMVGWYGQRISSQVRLQDLKPFTSFGQYFCANSFATLVAYRDAIFLSLQEAALRCKKQFSACLEDKEELLKQMLDWAFGGFQPSGPDGLKPIASINGTTKTNNRPKVKTKLKKTTHSSQSSTPVNSNISTDMNYVAVSLDKLCDSIEKSTLKDRGERTAWGVGFDLVGKGTKGVMKGPRGGWAADTGRQGKEGWERGKGKGGWKGGKGQKKKCSLLDGFNNDMSLDFVQYKRRTLTKTCNKDNQTPSVYTQPDQELREETIRRIVDMKLDIDDFCLCCGTENVEIFHPLFKGSLCLKCKDNFAETLYRYDEDGYQSYCTICCYGLEVILCGNDSCCRSYCEDCLNILVGLGTFDSLKVLDPWICYLCQPHQPHGALVPREDWSIRVQELFANNSAMEFEPHRVYPSIPANLRRPLRVLSLFDGIATGYLVLKELGFKVEKYVASEVCEDSIAVAAVNHDGKIIHIGDTRFINKEHLEQWGPFDLLIGGSPCNDLSIVNPFRKGLYEGTGRLFFEYYRILQLLKPKEEDPRPFFWLFENVVFMNSHDKINICRFLECNPVLVDAVKVSPAHRARYFWGNIPGMSRPIIASQNDKLTLQDCLEIGREARVTKVRTITTNPNSLKQGKNVSRLPVLQNDKEDNLWITELERIFGFPKHYTDVRNMNRQQRQKVLGKAWSVPVIRHLFAPLKDYFSCEELSILTTSSTSTSNSFTFPSSPDSPELQQLR</sequence>
<feature type="compositionally biased region" description="Basic residues" evidence="13">
    <location>
        <begin position="733"/>
        <end position="752"/>
    </location>
</feature>
<reference evidence="17" key="3">
    <citation type="submission" date="2025-09" db="UniProtKB">
        <authorList>
            <consortium name="Ensembl"/>
        </authorList>
    </citation>
    <scope>IDENTIFICATION</scope>
</reference>
<evidence type="ECO:0000256" key="1">
    <source>
        <dbReference type="ARBA" id="ARBA00004123"/>
    </source>
</evidence>
<dbReference type="InterPro" id="IPR025766">
    <property type="entry name" value="ADD"/>
</dbReference>
<feature type="region of interest" description="Disordered" evidence="13">
    <location>
        <begin position="720"/>
        <end position="811"/>
    </location>
</feature>
<evidence type="ECO:0000256" key="8">
    <source>
        <dbReference type="ARBA" id="ARBA00022771"/>
    </source>
</evidence>
<feature type="compositionally biased region" description="Polar residues" evidence="13">
    <location>
        <begin position="992"/>
        <end position="1001"/>
    </location>
</feature>
<dbReference type="GO" id="GO:0032259">
    <property type="term" value="P:methylation"/>
    <property type="evidence" value="ECO:0007669"/>
    <property type="project" value="UniProtKB-KW"/>
</dbReference>
<dbReference type="PROSITE" id="PS51679">
    <property type="entry name" value="SAM_MT_C5"/>
    <property type="match status" value="1"/>
</dbReference>
<dbReference type="EC" id="2.1.1.37" evidence="2"/>
<dbReference type="SMART" id="SM00293">
    <property type="entry name" value="PWWP"/>
    <property type="match status" value="1"/>
</dbReference>
<keyword evidence="5 12" id="KW-0808">Transferase</keyword>
<feature type="domain" description="PHD-type" evidence="16">
    <location>
        <begin position="1139"/>
        <end position="1271"/>
    </location>
</feature>
<evidence type="ECO:0000256" key="3">
    <source>
        <dbReference type="ARBA" id="ARBA00022491"/>
    </source>
</evidence>
<evidence type="ECO:0000259" key="14">
    <source>
        <dbReference type="PROSITE" id="PS50021"/>
    </source>
</evidence>
<dbReference type="Pfam" id="PF00307">
    <property type="entry name" value="CH"/>
    <property type="match status" value="1"/>
</dbReference>
<proteinExistence type="inferred from homology"/>
<evidence type="ECO:0000256" key="12">
    <source>
        <dbReference type="PROSITE-ProRule" id="PRU01016"/>
    </source>
</evidence>
<evidence type="ECO:0000259" key="16">
    <source>
        <dbReference type="PROSITE" id="PS51533"/>
    </source>
</evidence>
<dbReference type="SUPFAM" id="SSF63748">
    <property type="entry name" value="Tudor/PWWP/MBT"/>
    <property type="match status" value="1"/>
</dbReference>
<feature type="compositionally biased region" description="Polar residues" evidence="13">
    <location>
        <begin position="801"/>
        <end position="811"/>
    </location>
</feature>
<keyword evidence="10" id="KW-0238">DNA-binding</keyword>
<dbReference type="GeneTree" id="ENSGT00940000166923"/>
<comment type="subcellular location">
    <subcellularLocation>
        <location evidence="1">Nucleus</location>
    </subcellularLocation>
</comment>
<dbReference type="Ensembl" id="ENSATET00000039794.2">
    <property type="protein sequence ID" value="ENSATEP00000053348.2"/>
    <property type="gene ID" value="ENSATEG00000024810.3"/>
</dbReference>
<evidence type="ECO:0000256" key="9">
    <source>
        <dbReference type="ARBA" id="ARBA00022833"/>
    </source>
</evidence>
<name>A0A7N6AV50_ANATE</name>
<evidence type="ECO:0000313" key="18">
    <source>
        <dbReference type="Proteomes" id="UP000265040"/>
    </source>
</evidence>
<dbReference type="SUPFAM" id="SSF53335">
    <property type="entry name" value="S-adenosyl-L-methionine-dependent methyltransferases"/>
    <property type="match status" value="1"/>
</dbReference>
<dbReference type="FunFam" id="3.40.50.150:FF:000008">
    <property type="entry name" value="DNA (Cytosine-5)-methyltransferase 3A isoform X1"/>
    <property type="match status" value="1"/>
</dbReference>
<comment type="similarity">
    <text evidence="12">Belongs to the class I-like SAM-binding methyltransferase superfamily. C5-methyltransferase family.</text>
</comment>
<dbReference type="Gene3D" id="3.40.50.150">
    <property type="entry name" value="Vaccinia Virus protein VP39"/>
    <property type="match status" value="2"/>
</dbReference>
<dbReference type="PROSITE" id="PS00094">
    <property type="entry name" value="C5_MTASE_1"/>
    <property type="match status" value="1"/>
</dbReference>
<dbReference type="PROSITE" id="PS50021">
    <property type="entry name" value="CH"/>
    <property type="match status" value="1"/>
</dbReference>
<dbReference type="PANTHER" id="PTHR23068">
    <property type="entry name" value="DNA CYTOSINE-5- -METHYLTRANSFERASE 3-RELATED"/>
    <property type="match status" value="1"/>
</dbReference>
<feature type="compositionally biased region" description="Low complexity" evidence="13">
    <location>
        <begin position="785"/>
        <end position="800"/>
    </location>
</feature>
<dbReference type="Proteomes" id="UP000265040">
    <property type="component" value="Chromosome 7"/>
</dbReference>
<evidence type="ECO:0000256" key="10">
    <source>
        <dbReference type="ARBA" id="ARBA00023125"/>
    </source>
</evidence>
<evidence type="ECO:0000313" key="17">
    <source>
        <dbReference type="Ensembl" id="ENSATEP00000053348.2"/>
    </source>
</evidence>
<feature type="region of interest" description="Disordered" evidence="13">
    <location>
        <begin position="970"/>
        <end position="1001"/>
    </location>
</feature>
<dbReference type="Pfam" id="PF00855">
    <property type="entry name" value="PWWP"/>
    <property type="match status" value="1"/>
</dbReference>
<keyword evidence="18" id="KW-1185">Reference proteome</keyword>
<reference evidence="17" key="2">
    <citation type="submission" date="2025-08" db="UniProtKB">
        <authorList>
            <consortium name="Ensembl"/>
        </authorList>
    </citation>
    <scope>IDENTIFICATION</scope>
</reference>
<feature type="domain" description="Calponin-homology (CH)" evidence="14">
    <location>
        <begin position="12"/>
        <end position="114"/>
    </location>
</feature>
<feature type="active site" evidence="12">
    <location>
        <position position="1367"/>
    </location>
</feature>
<dbReference type="GO" id="GO:0008270">
    <property type="term" value="F:zinc ion binding"/>
    <property type="evidence" value="ECO:0007669"/>
    <property type="project" value="UniProtKB-KW"/>
</dbReference>
<keyword evidence="8" id="KW-0863">Zinc-finger</keyword>
<dbReference type="Pfam" id="PF17980">
    <property type="entry name" value="ADD_DNMT3"/>
    <property type="match status" value="1"/>
</dbReference>
<dbReference type="Gene3D" id="2.30.30.140">
    <property type="match status" value="1"/>
</dbReference>
<dbReference type="InParanoid" id="A0A7N6AV50"/>